<dbReference type="EMBL" id="MNPL01030225">
    <property type="protein sequence ID" value="OQR67035.1"/>
    <property type="molecule type" value="Genomic_DNA"/>
</dbReference>
<accession>A0A1V9X0E5</accession>
<evidence type="ECO:0000313" key="2">
    <source>
        <dbReference type="Proteomes" id="UP000192247"/>
    </source>
</evidence>
<proteinExistence type="predicted"/>
<evidence type="ECO:0000313" key="1">
    <source>
        <dbReference type="EMBL" id="OQR67035.1"/>
    </source>
</evidence>
<dbReference type="Proteomes" id="UP000192247">
    <property type="component" value="Unassembled WGS sequence"/>
</dbReference>
<sequence>MKSVMAVSAMRGLCLEERLTKSATALCKAEEQQNGALRGRPNKRGPLVGRVDSCSGLNLNGLTTRCTATGGDALVASSLGRTDGLGSLARGGSMAMGPMGSASNMASMAAGLGGVGNGSPTLGTQLGLNLSLSPLGAPSSSCAPTLYQAYHEADIV</sequence>
<reference evidence="1 2" key="1">
    <citation type="journal article" date="2017" name="Gigascience">
        <title>Draft genome of the honey bee ectoparasitic mite, Tropilaelaps mercedesae, is shaped by the parasitic life history.</title>
        <authorList>
            <person name="Dong X."/>
            <person name="Armstrong S.D."/>
            <person name="Xia D."/>
            <person name="Makepeace B.L."/>
            <person name="Darby A.C."/>
            <person name="Kadowaki T."/>
        </authorList>
    </citation>
    <scope>NUCLEOTIDE SEQUENCE [LARGE SCALE GENOMIC DNA]</scope>
    <source>
        <strain evidence="1">Wuxi-XJTLU</strain>
    </source>
</reference>
<dbReference type="InParanoid" id="A0A1V9X0E5"/>
<name>A0A1V9X0E5_9ACAR</name>
<comment type="caution">
    <text evidence="1">The sequence shown here is derived from an EMBL/GenBank/DDBJ whole genome shotgun (WGS) entry which is preliminary data.</text>
</comment>
<organism evidence="1 2">
    <name type="scientific">Tropilaelaps mercedesae</name>
    <dbReference type="NCBI Taxonomy" id="418985"/>
    <lineage>
        <taxon>Eukaryota</taxon>
        <taxon>Metazoa</taxon>
        <taxon>Ecdysozoa</taxon>
        <taxon>Arthropoda</taxon>
        <taxon>Chelicerata</taxon>
        <taxon>Arachnida</taxon>
        <taxon>Acari</taxon>
        <taxon>Parasitiformes</taxon>
        <taxon>Mesostigmata</taxon>
        <taxon>Gamasina</taxon>
        <taxon>Dermanyssoidea</taxon>
        <taxon>Laelapidae</taxon>
        <taxon>Tropilaelaps</taxon>
    </lineage>
</organism>
<protein>
    <submittedName>
        <fullName evidence="1">Uncharacterized protein</fullName>
    </submittedName>
</protein>
<gene>
    <name evidence="1" type="ORF">BIW11_13766</name>
</gene>
<dbReference type="AlphaFoldDB" id="A0A1V9X0E5"/>
<keyword evidence="2" id="KW-1185">Reference proteome</keyword>